<sequence>MSAPAPAAPHLSSPVACLPKLGHMTLVMGILNVTPDSFSDGGRFNAIDAAVVHADEMVAEGADIIDVGGESTRPGHAPVPVEEEIARVEPIIKALATRITVPISIDSYKAKTADVALKAGAKIVNDVWGLQRDPDMARVVAAHGAPIVIMHNRETIDGNIDIIEDMKAFFARSIDMALKAGVRDDHIILDPGVGFGKTFPQHLQAIGRLPEIRALGYPVLMGTSRKSLLGILADHKLEPKDRLFGTLASNVASIMLGADIVRVHDVRAHVEAARVTEAIMAASVGDIR</sequence>
<evidence type="ECO:0000256" key="4">
    <source>
        <dbReference type="ARBA" id="ARBA00009503"/>
    </source>
</evidence>
<dbReference type="PROSITE" id="PS00792">
    <property type="entry name" value="DHPS_1"/>
    <property type="match status" value="1"/>
</dbReference>
<accession>A0A2C9D685</accession>
<dbReference type="InterPro" id="IPR011005">
    <property type="entry name" value="Dihydropteroate_synth-like_sf"/>
</dbReference>
<dbReference type="PROSITE" id="PS50972">
    <property type="entry name" value="PTERIN_BINDING"/>
    <property type="match status" value="1"/>
</dbReference>
<evidence type="ECO:0000256" key="8">
    <source>
        <dbReference type="ARBA" id="ARBA00022723"/>
    </source>
</evidence>
<dbReference type="GO" id="GO:0005829">
    <property type="term" value="C:cytosol"/>
    <property type="evidence" value="ECO:0007669"/>
    <property type="project" value="TreeGrafter"/>
</dbReference>
<organism evidence="14 15">
    <name type="scientific">Hartmannibacter diazotrophicus</name>
    <dbReference type="NCBI Taxonomy" id="1482074"/>
    <lineage>
        <taxon>Bacteria</taxon>
        <taxon>Pseudomonadati</taxon>
        <taxon>Pseudomonadota</taxon>
        <taxon>Alphaproteobacteria</taxon>
        <taxon>Hyphomicrobiales</taxon>
        <taxon>Pleomorphomonadaceae</taxon>
        <taxon>Hartmannibacter</taxon>
    </lineage>
</organism>
<evidence type="ECO:0000313" key="14">
    <source>
        <dbReference type="EMBL" id="SON55842.1"/>
    </source>
</evidence>
<reference evidence="15" key="1">
    <citation type="submission" date="2017-09" db="EMBL/GenBank/DDBJ databases">
        <title>Genome sequence of Nannocystis excedens DSM 71.</title>
        <authorList>
            <person name="Blom J."/>
        </authorList>
    </citation>
    <scope>NUCLEOTIDE SEQUENCE [LARGE SCALE GENOMIC DNA]</scope>
    <source>
        <strain evidence="15">type strain: E19</strain>
    </source>
</reference>
<feature type="domain" description="Pterin-binding" evidence="13">
    <location>
        <begin position="25"/>
        <end position="274"/>
    </location>
</feature>
<dbReference type="EC" id="2.5.1.15" evidence="5 12"/>
<dbReference type="PANTHER" id="PTHR20941">
    <property type="entry name" value="FOLATE SYNTHESIS PROTEINS"/>
    <property type="match status" value="1"/>
</dbReference>
<dbReference type="InterPro" id="IPR000489">
    <property type="entry name" value="Pterin-binding_dom"/>
</dbReference>
<evidence type="ECO:0000256" key="9">
    <source>
        <dbReference type="ARBA" id="ARBA00022842"/>
    </source>
</evidence>
<protein>
    <recommendedName>
        <fullName evidence="6 12">Dihydropteroate synthase</fullName>
        <shortName evidence="12">DHPS</shortName>
        <ecNumber evidence="5 12">2.5.1.15</ecNumber>
    </recommendedName>
    <alternativeName>
        <fullName evidence="11 12">Dihydropteroate pyrophosphorylase</fullName>
    </alternativeName>
</protein>
<dbReference type="GO" id="GO:0004156">
    <property type="term" value="F:dihydropteroate synthase activity"/>
    <property type="evidence" value="ECO:0007669"/>
    <property type="project" value="UniProtKB-EC"/>
</dbReference>
<evidence type="ECO:0000256" key="6">
    <source>
        <dbReference type="ARBA" id="ARBA00016919"/>
    </source>
</evidence>
<dbReference type="GO" id="GO:0046872">
    <property type="term" value="F:metal ion binding"/>
    <property type="evidence" value="ECO:0007669"/>
    <property type="project" value="UniProtKB-KW"/>
</dbReference>
<comment type="pathway">
    <text evidence="3 12">Cofactor biosynthesis; tetrahydrofolate biosynthesis; 7,8-dihydrofolate from 2-amino-4-hydroxy-6-hydroxymethyl-7,8-dihydropteridine diphosphate and 4-aminobenzoate: step 1/2.</text>
</comment>
<dbReference type="GO" id="GO:0046656">
    <property type="term" value="P:folic acid biosynthetic process"/>
    <property type="evidence" value="ECO:0007669"/>
    <property type="project" value="UniProtKB-KW"/>
</dbReference>
<dbReference type="GO" id="GO:0046654">
    <property type="term" value="P:tetrahydrofolate biosynthetic process"/>
    <property type="evidence" value="ECO:0007669"/>
    <property type="project" value="UniProtKB-UniPathway"/>
</dbReference>
<keyword evidence="7 12" id="KW-0808">Transferase</keyword>
<evidence type="ECO:0000256" key="10">
    <source>
        <dbReference type="ARBA" id="ARBA00022909"/>
    </source>
</evidence>
<comment type="similarity">
    <text evidence="4 12">Belongs to the DHPS family.</text>
</comment>
<dbReference type="Pfam" id="PF00809">
    <property type="entry name" value="Pterin_bind"/>
    <property type="match status" value="1"/>
</dbReference>
<dbReference type="KEGG" id="hdi:HDIA_2301"/>
<proteinExistence type="inferred from homology"/>
<dbReference type="PANTHER" id="PTHR20941:SF1">
    <property type="entry name" value="FOLIC ACID SYNTHESIS PROTEIN FOL1"/>
    <property type="match status" value="1"/>
</dbReference>
<dbReference type="CDD" id="cd00739">
    <property type="entry name" value="DHPS"/>
    <property type="match status" value="1"/>
</dbReference>
<dbReference type="AlphaFoldDB" id="A0A2C9D685"/>
<dbReference type="EMBL" id="LT960614">
    <property type="protein sequence ID" value="SON55842.1"/>
    <property type="molecule type" value="Genomic_DNA"/>
</dbReference>
<name>A0A2C9D685_9HYPH</name>
<keyword evidence="10 12" id="KW-0289">Folate biosynthesis</keyword>
<dbReference type="NCBIfam" id="TIGR01496">
    <property type="entry name" value="DHPS"/>
    <property type="match status" value="1"/>
</dbReference>
<evidence type="ECO:0000256" key="3">
    <source>
        <dbReference type="ARBA" id="ARBA00004763"/>
    </source>
</evidence>
<dbReference type="Proteomes" id="UP000223606">
    <property type="component" value="Chromosome 1"/>
</dbReference>
<dbReference type="UniPathway" id="UPA00077">
    <property type="reaction ID" value="UER00156"/>
</dbReference>
<evidence type="ECO:0000256" key="1">
    <source>
        <dbReference type="ARBA" id="ARBA00000012"/>
    </source>
</evidence>
<keyword evidence="15" id="KW-1185">Reference proteome</keyword>
<dbReference type="SUPFAM" id="SSF51717">
    <property type="entry name" value="Dihydropteroate synthetase-like"/>
    <property type="match status" value="1"/>
</dbReference>
<keyword evidence="8 12" id="KW-0479">Metal-binding</keyword>
<evidence type="ECO:0000256" key="2">
    <source>
        <dbReference type="ARBA" id="ARBA00001946"/>
    </source>
</evidence>
<evidence type="ECO:0000256" key="12">
    <source>
        <dbReference type="RuleBase" id="RU361205"/>
    </source>
</evidence>
<gene>
    <name evidence="14" type="primary">folP</name>
    <name evidence="14" type="ORF">HDIA_2301</name>
</gene>
<dbReference type="OrthoDB" id="9811744at2"/>
<evidence type="ECO:0000259" key="13">
    <source>
        <dbReference type="PROSITE" id="PS50972"/>
    </source>
</evidence>
<dbReference type="RefSeq" id="WP_099556300.1">
    <property type="nucleotide sequence ID" value="NZ_LT960614.1"/>
</dbReference>
<evidence type="ECO:0000256" key="11">
    <source>
        <dbReference type="ARBA" id="ARBA00030193"/>
    </source>
</evidence>
<dbReference type="InterPro" id="IPR045031">
    <property type="entry name" value="DHP_synth-like"/>
</dbReference>
<keyword evidence="9 12" id="KW-0460">Magnesium</keyword>
<dbReference type="PROSITE" id="PS00793">
    <property type="entry name" value="DHPS_2"/>
    <property type="match status" value="1"/>
</dbReference>
<evidence type="ECO:0000256" key="5">
    <source>
        <dbReference type="ARBA" id="ARBA00012458"/>
    </source>
</evidence>
<dbReference type="Gene3D" id="3.20.20.20">
    <property type="entry name" value="Dihydropteroate synthase-like"/>
    <property type="match status" value="1"/>
</dbReference>
<dbReference type="FunFam" id="3.20.20.20:FF:000006">
    <property type="entry name" value="Dihydropteroate synthase"/>
    <property type="match status" value="1"/>
</dbReference>
<comment type="cofactor">
    <cofactor evidence="2 12">
        <name>Mg(2+)</name>
        <dbReference type="ChEBI" id="CHEBI:18420"/>
    </cofactor>
</comment>
<comment type="catalytic activity">
    <reaction evidence="1">
        <text>(7,8-dihydropterin-6-yl)methyl diphosphate + 4-aminobenzoate = 7,8-dihydropteroate + diphosphate</text>
        <dbReference type="Rhea" id="RHEA:19949"/>
        <dbReference type="ChEBI" id="CHEBI:17836"/>
        <dbReference type="ChEBI" id="CHEBI:17839"/>
        <dbReference type="ChEBI" id="CHEBI:33019"/>
        <dbReference type="ChEBI" id="CHEBI:72950"/>
        <dbReference type="EC" id="2.5.1.15"/>
    </reaction>
</comment>
<evidence type="ECO:0000256" key="7">
    <source>
        <dbReference type="ARBA" id="ARBA00022679"/>
    </source>
</evidence>
<comment type="function">
    <text evidence="12">Catalyzes the condensation of para-aminobenzoate (pABA) with 6-hydroxymethyl-7,8-dihydropterin diphosphate (DHPt-PP) to form 7,8-dihydropteroate (H2Pte), the immediate precursor of folate derivatives.</text>
</comment>
<evidence type="ECO:0000313" key="15">
    <source>
        <dbReference type="Proteomes" id="UP000223606"/>
    </source>
</evidence>
<dbReference type="InterPro" id="IPR006390">
    <property type="entry name" value="DHP_synth_dom"/>
</dbReference>